<feature type="region of interest" description="Disordered" evidence="1">
    <location>
        <begin position="40"/>
        <end position="72"/>
    </location>
</feature>
<dbReference type="InterPro" id="IPR011989">
    <property type="entry name" value="ARM-like"/>
</dbReference>
<evidence type="ECO:0000313" key="3">
    <source>
        <dbReference type="Proteomes" id="UP000584880"/>
    </source>
</evidence>
<feature type="non-terminal residue" evidence="2">
    <location>
        <position position="1"/>
    </location>
</feature>
<protein>
    <submittedName>
        <fullName evidence="2">ARMC2 protein</fullName>
    </submittedName>
</protein>
<dbReference type="EMBL" id="VZRJ01001768">
    <property type="protein sequence ID" value="NWV03769.1"/>
    <property type="molecule type" value="Genomic_DNA"/>
</dbReference>
<dbReference type="AlphaFoldDB" id="A0A7K6BMY7"/>
<evidence type="ECO:0000313" key="2">
    <source>
        <dbReference type="EMBL" id="NWV03769.1"/>
    </source>
</evidence>
<proteinExistence type="predicted"/>
<feature type="region of interest" description="Disordered" evidence="1">
    <location>
        <begin position="224"/>
        <end position="250"/>
    </location>
</feature>
<evidence type="ECO:0000256" key="1">
    <source>
        <dbReference type="SAM" id="MobiDB-lite"/>
    </source>
</evidence>
<name>A0A7K6BMY7_PTIVI</name>
<dbReference type="InterPro" id="IPR038905">
    <property type="entry name" value="ARMC2"/>
</dbReference>
<feature type="compositionally biased region" description="Polar residues" evidence="1">
    <location>
        <begin position="62"/>
        <end position="72"/>
    </location>
</feature>
<sequence>LCRGMQASKAESRKKAEPFYWLSVAKRKTSSEIINEARDALRPVRTRRPVTPTDDQRKLFGSRSSLDPQNRPASVFSLHASSFDLAESRPVSGVRLKPLDHKPIPITSANDEDSSIFLPKLPADAAEVGKDSSAQAGLFRTTSLGNLFSAKVVPPDQNEEKLDSEEPAMMMNSLGRSNNNCLAEQRLYTSFHDESRPLISDEHISRSGSKGFMKGSPEKLSLQLRGESDQMKKPGKKSSQPRSSGWRRRVTGVKDETRINEWDEEDVFWHIKILPILHELEKKDNVENLCLACTKLYEVLNEENMLGKTFKRRHVLLKTLYKLVDIDSDLVCLKLAKIILAMKVDGKNLLGVCKLAFKICRNKENDYIVQNDTLLDCLLEVLRNEDLQKNNEALLYCMGAIKFMSGNAVLLNEMVNKGAVEMLLQLMKQINNIKEHDTYFSSLGHLLVQLTATLRTLADFPPARCRLTCSSAVSELCVALEQRGSDKDVCTYVVRILSKLSSYNDFCAALADCSRCYILFLALLNKHQKQQDLVIRIIFILGNLTAKNNQAREQFFKEKESVNTLTSLFQTYYELDLNAETWYHDRKGEGKNHLKRPSEAEDVLIKLIRVLANLSIHPSVGASLAAAHRVVELLVTVLEYKSVDDCEELVINAATTINNLSYYQVKSSAVQDKKLHIAEMLLKLLMSDNMDAVLEAVRVFGNLSQYHETRDFIMQKKIYKFMLALLDSKNRDFCFSACGVLLNLTVDKNKRAFLLEEGGIGKLIDCLQDFGPADWQLSCLICKTLWNYSENITSVASCFGGDTNTLLVLLTSLLDENVLLDCSLDSGIKDCQKLYWEREFKPVAEKLLDRIQSHHSFLPAVPITPF</sequence>
<dbReference type="Proteomes" id="UP000584880">
    <property type="component" value="Unassembled WGS sequence"/>
</dbReference>
<dbReference type="GO" id="GO:0007288">
    <property type="term" value="P:sperm axoneme assembly"/>
    <property type="evidence" value="ECO:0007669"/>
    <property type="project" value="TreeGrafter"/>
</dbReference>
<reference evidence="2 3" key="1">
    <citation type="submission" date="2019-09" db="EMBL/GenBank/DDBJ databases">
        <title>Bird 10,000 Genomes (B10K) Project - Family phase.</title>
        <authorList>
            <person name="Zhang G."/>
        </authorList>
    </citation>
    <scope>NUCLEOTIDE SEQUENCE [LARGE SCALE GENOMIC DNA]</scope>
    <source>
        <strain evidence="2">B10K-DU-012-10</strain>
        <tissue evidence="2">Blood</tissue>
    </source>
</reference>
<feature type="non-terminal residue" evidence="2">
    <location>
        <position position="866"/>
    </location>
</feature>
<accession>A0A7K6BMY7</accession>
<dbReference type="SUPFAM" id="SSF48371">
    <property type="entry name" value="ARM repeat"/>
    <property type="match status" value="1"/>
</dbReference>
<gene>
    <name evidence="2" type="primary">Armc2</name>
    <name evidence="2" type="ORF">PTIVIO_R02475</name>
</gene>
<keyword evidence="3" id="KW-1185">Reference proteome</keyword>
<comment type="caution">
    <text evidence="2">The sequence shown here is derived from an EMBL/GenBank/DDBJ whole genome shotgun (WGS) entry which is preliminary data.</text>
</comment>
<dbReference type="PANTHER" id="PTHR21356">
    <property type="entry name" value="ARMADILLO REPEAT CONTAINING 2"/>
    <property type="match status" value="1"/>
</dbReference>
<dbReference type="PANTHER" id="PTHR21356:SF1">
    <property type="entry name" value="ARMADILLO REPEAT-CONTAINING PROTEIN 2"/>
    <property type="match status" value="1"/>
</dbReference>
<dbReference type="Gene3D" id="1.25.10.10">
    <property type="entry name" value="Leucine-rich Repeat Variant"/>
    <property type="match status" value="2"/>
</dbReference>
<organism evidence="2 3">
    <name type="scientific">Ptilonorhynchus violaceus</name>
    <name type="common">Satin bowerbird</name>
    <name type="synonym">Pyrrhocorax violaceus</name>
    <dbReference type="NCBI Taxonomy" id="28724"/>
    <lineage>
        <taxon>Eukaryota</taxon>
        <taxon>Metazoa</taxon>
        <taxon>Chordata</taxon>
        <taxon>Craniata</taxon>
        <taxon>Vertebrata</taxon>
        <taxon>Euteleostomi</taxon>
        <taxon>Archelosauria</taxon>
        <taxon>Archosauria</taxon>
        <taxon>Dinosauria</taxon>
        <taxon>Saurischia</taxon>
        <taxon>Theropoda</taxon>
        <taxon>Coelurosauria</taxon>
        <taxon>Aves</taxon>
        <taxon>Neognathae</taxon>
        <taxon>Neoaves</taxon>
        <taxon>Telluraves</taxon>
        <taxon>Australaves</taxon>
        <taxon>Passeriformes</taxon>
        <taxon>Ptilonorhynchidae</taxon>
        <taxon>Ptilonorhynchus</taxon>
    </lineage>
</organism>
<dbReference type="InterPro" id="IPR016024">
    <property type="entry name" value="ARM-type_fold"/>
</dbReference>